<evidence type="ECO:0000313" key="1">
    <source>
        <dbReference type="EMBL" id="OCT79672.1"/>
    </source>
</evidence>
<accession>A0A974CUG1</accession>
<protein>
    <submittedName>
        <fullName evidence="1">Uncharacterized protein</fullName>
    </submittedName>
</protein>
<dbReference type="AlphaFoldDB" id="A0A974CUG1"/>
<evidence type="ECO:0000313" key="2">
    <source>
        <dbReference type="Proteomes" id="UP000694892"/>
    </source>
</evidence>
<dbReference type="EMBL" id="CM004474">
    <property type="protein sequence ID" value="OCT79672.1"/>
    <property type="molecule type" value="Genomic_DNA"/>
</dbReference>
<proteinExistence type="predicted"/>
<name>A0A974CUG1_XENLA</name>
<dbReference type="Proteomes" id="UP000694892">
    <property type="component" value="Chromosome 5L"/>
</dbReference>
<sequence length="71" mass="7907">MSRFSPQLICSVTIEKYAPSYCMGHTQYLQRISASPYADCGTVHVHKFHSRVGDFIIQAGFFATSITPPLP</sequence>
<reference evidence="2" key="1">
    <citation type="journal article" date="2016" name="Nature">
        <title>Genome evolution in the allotetraploid frog Xenopus laevis.</title>
        <authorList>
            <person name="Session A.M."/>
            <person name="Uno Y."/>
            <person name="Kwon T."/>
            <person name="Chapman J.A."/>
            <person name="Toyoda A."/>
            <person name="Takahashi S."/>
            <person name="Fukui A."/>
            <person name="Hikosaka A."/>
            <person name="Suzuki A."/>
            <person name="Kondo M."/>
            <person name="van Heeringen S.J."/>
            <person name="Quigley I."/>
            <person name="Heinz S."/>
            <person name="Ogino H."/>
            <person name="Ochi H."/>
            <person name="Hellsten U."/>
            <person name="Lyons J.B."/>
            <person name="Simakov O."/>
            <person name="Putnam N."/>
            <person name="Stites J."/>
            <person name="Kuroki Y."/>
            <person name="Tanaka T."/>
            <person name="Michiue T."/>
            <person name="Watanabe M."/>
            <person name="Bogdanovic O."/>
            <person name="Lister R."/>
            <person name="Georgiou G."/>
            <person name="Paranjpe S.S."/>
            <person name="van Kruijsbergen I."/>
            <person name="Shu S."/>
            <person name="Carlson J."/>
            <person name="Kinoshita T."/>
            <person name="Ohta Y."/>
            <person name="Mawaribuchi S."/>
            <person name="Jenkins J."/>
            <person name="Grimwood J."/>
            <person name="Schmutz J."/>
            <person name="Mitros T."/>
            <person name="Mozaffari S.V."/>
            <person name="Suzuki Y."/>
            <person name="Haramoto Y."/>
            <person name="Yamamoto T.S."/>
            <person name="Takagi C."/>
            <person name="Heald R."/>
            <person name="Miller K."/>
            <person name="Haudenschild C."/>
            <person name="Kitzman J."/>
            <person name="Nakayama T."/>
            <person name="Izutsu Y."/>
            <person name="Robert J."/>
            <person name="Fortriede J."/>
            <person name="Burns K."/>
            <person name="Lotay V."/>
            <person name="Karimi K."/>
            <person name="Yasuoka Y."/>
            <person name="Dichmann D.S."/>
            <person name="Flajnik M.F."/>
            <person name="Houston D.W."/>
            <person name="Shendure J."/>
            <person name="DuPasquier L."/>
            <person name="Vize P.D."/>
            <person name="Zorn A.M."/>
            <person name="Ito M."/>
            <person name="Marcotte E.M."/>
            <person name="Wallingford J.B."/>
            <person name="Ito Y."/>
            <person name="Asashima M."/>
            <person name="Ueno N."/>
            <person name="Matsuda Y."/>
            <person name="Veenstra G.J."/>
            <person name="Fujiyama A."/>
            <person name="Harland R.M."/>
            <person name="Taira M."/>
            <person name="Rokhsar D.S."/>
        </authorList>
    </citation>
    <scope>NUCLEOTIDE SEQUENCE [LARGE SCALE GENOMIC DNA]</scope>
    <source>
        <strain evidence="2">J</strain>
    </source>
</reference>
<organism evidence="1 2">
    <name type="scientific">Xenopus laevis</name>
    <name type="common">African clawed frog</name>
    <dbReference type="NCBI Taxonomy" id="8355"/>
    <lineage>
        <taxon>Eukaryota</taxon>
        <taxon>Metazoa</taxon>
        <taxon>Chordata</taxon>
        <taxon>Craniata</taxon>
        <taxon>Vertebrata</taxon>
        <taxon>Euteleostomi</taxon>
        <taxon>Amphibia</taxon>
        <taxon>Batrachia</taxon>
        <taxon>Anura</taxon>
        <taxon>Pipoidea</taxon>
        <taxon>Pipidae</taxon>
        <taxon>Xenopodinae</taxon>
        <taxon>Xenopus</taxon>
        <taxon>Xenopus</taxon>
    </lineage>
</organism>
<gene>
    <name evidence="1" type="ORF">XELAEV_18026480mg</name>
</gene>